<accession>A0A1H9IQS1</accession>
<dbReference type="Gene3D" id="3.90.1530.10">
    <property type="entry name" value="Conserved hypothetical protein from pyrococcus furiosus pfu- 392566-001, ParB domain"/>
    <property type="match status" value="1"/>
</dbReference>
<dbReference type="SMART" id="SM00470">
    <property type="entry name" value="ParB"/>
    <property type="match status" value="1"/>
</dbReference>
<protein>
    <submittedName>
        <fullName evidence="2">Chromosome segregation protein Spo0J, contains ParB-like nuclease domain</fullName>
    </submittedName>
</protein>
<dbReference type="SUPFAM" id="SSF110849">
    <property type="entry name" value="ParB/Sulfiredoxin"/>
    <property type="match status" value="1"/>
</dbReference>
<dbReference type="STRING" id="402600.SAMN05216188_10538"/>
<dbReference type="InterPro" id="IPR036086">
    <property type="entry name" value="ParB/Sulfiredoxin_sf"/>
</dbReference>
<evidence type="ECO:0000259" key="1">
    <source>
        <dbReference type="SMART" id="SM00470"/>
    </source>
</evidence>
<dbReference type="EMBL" id="FOFR01000005">
    <property type="protein sequence ID" value="SEQ76906.1"/>
    <property type="molecule type" value="Genomic_DNA"/>
</dbReference>
<gene>
    <name evidence="2" type="ORF">SAMN05216188_10538</name>
</gene>
<evidence type="ECO:0000313" key="2">
    <source>
        <dbReference type="EMBL" id="SEQ76906.1"/>
    </source>
</evidence>
<feature type="domain" description="ParB-like N-terminal" evidence="1">
    <location>
        <begin position="15"/>
        <end position="99"/>
    </location>
</feature>
<keyword evidence="3" id="KW-1185">Reference proteome</keyword>
<dbReference type="InterPro" id="IPR003115">
    <property type="entry name" value="ParB_N"/>
</dbReference>
<dbReference type="AlphaFoldDB" id="A0A1H9IQS1"/>
<dbReference type="Proteomes" id="UP000199352">
    <property type="component" value="Unassembled WGS sequence"/>
</dbReference>
<evidence type="ECO:0000313" key="3">
    <source>
        <dbReference type="Proteomes" id="UP000199352"/>
    </source>
</evidence>
<organism evidence="2 3">
    <name type="scientific">Lentzea xinjiangensis</name>
    <dbReference type="NCBI Taxonomy" id="402600"/>
    <lineage>
        <taxon>Bacteria</taxon>
        <taxon>Bacillati</taxon>
        <taxon>Actinomycetota</taxon>
        <taxon>Actinomycetes</taxon>
        <taxon>Pseudonocardiales</taxon>
        <taxon>Pseudonocardiaceae</taxon>
        <taxon>Lentzea</taxon>
    </lineage>
</organism>
<proteinExistence type="predicted"/>
<sequence>MGVPGTISVGAWFRMLIDINALLPAESPRLGGFSEEFVRSLASSGAQLRPIVVHRPTMRVVDGAHRLKAAALRGCRSVEVEYVDGPAEDVFGLSVSMNVATLSTADREAAARRLLRSHPQRSDRAIAASTGLAAKSVGVLRRAVGGQAAVRVGRDGKVRPVNSAAGRRLAGQMITERPDASLRDIARAAGVSPGTVRDVRRRLSAGLDPVPERMRAAERAGGDAPVARTEVRAPGATLPILRRDPSLRFTEHGRLVLRWLETHAVAPGEWATVVPGVPSHCRELVADMARGCAEAWAEMAEALERENQRTAV</sequence>
<reference evidence="3" key="1">
    <citation type="submission" date="2016-10" db="EMBL/GenBank/DDBJ databases">
        <authorList>
            <person name="Varghese N."/>
            <person name="Submissions S."/>
        </authorList>
    </citation>
    <scope>NUCLEOTIDE SEQUENCE [LARGE SCALE GENOMIC DNA]</scope>
    <source>
        <strain evidence="3">CGMCC 4.3525</strain>
    </source>
</reference>
<name>A0A1H9IQS1_9PSEU</name>